<feature type="compositionally biased region" description="Basic and acidic residues" evidence="1">
    <location>
        <begin position="42"/>
        <end position="64"/>
    </location>
</feature>
<reference evidence="3" key="1">
    <citation type="submission" date="2022-12" db="EMBL/GenBank/DDBJ databases">
        <authorList>
            <person name="Mo P."/>
        </authorList>
    </citation>
    <scope>NUCLEOTIDE SEQUENCE [LARGE SCALE GENOMIC DNA]</scope>
    <source>
        <strain evidence="3">HUAS 3-15</strain>
    </source>
</reference>
<feature type="compositionally biased region" description="Basic and acidic residues" evidence="1">
    <location>
        <begin position="1"/>
        <end position="16"/>
    </location>
</feature>
<dbReference type="EMBL" id="CP115450">
    <property type="protein sequence ID" value="WBP91173.1"/>
    <property type="molecule type" value="Genomic_DNA"/>
</dbReference>
<organism evidence="2 3">
    <name type="scientific">Kitasatospora cathayae</name>
    <dbReference type="NCBI Taxonomy" id="3004092"/>
    <lineage>
        <taxon>Bacteria</taxon>
        <taxon>Bacillati</taxon>
        <taxon>Actinomycetota</taxon>
        <taxon>Actinomycetes</taxon>
        <taxon>Kitasatosporales</taxon>
        <taxon>Streptomycetaceae</taxon>
        <taxon>Kitasatospora</taxon>
    </lineage>
</organism>
<dbReference type="RefSeq" id="WP_270150372.1">
    <property type="nucleotide sequence ID" value="NZ_CP115450.1"/>
</dbReference>
<evidence type="ECO:0000313" key="3">
    <source>
        <dbReference type="Proteomes" id="UP001212821"/>
    </source>
</evidence>
<accession>A0ABY7QEI0</accession>
<name>A0ABY7QEI0_9ACTN</name>
<keyword evidence="3" id="KW-1185">Reference proteome</keyword>
<dbReference type="Proteomes" id="UP001212821">
    <property type="component" value="Chromosome"/>
</dbReference>
<protein>
    <submittedName>
        <fullName evidence="2">Uncharacterized protein</fullName>
    </submittedName>
</protein>
<feature type="region of interest" description="Disordered" evidence="1">
    <location>
        <begin position="42"/>
        <end position="102"/>
    </location>
</feature>
<feature type="compositionally biased region" description="Basic and acidic residues" evidence="1">
    <location>
        <begin position="74"/>
        <end position="84"/>
    </location>
</feature>
<sequence length="102" mass="11744">MKEPPGHARLGGEGRLRPGRLGLPDRRRLVVYATAATIRAERQRVHDHTAATRAERQDPDHDTALQHALRRERHRQDVADRQAVRDLTQQSGPTRPRVRRIQ</sequence>
<proteinExistence type="predicted"/>
<gene>
    <name evidence="2" type="ORF">O1G21_38375</name>
</gene>
<evidence type="ECO:0000256" key="1">
    <source>
        <dbReference type="SAM" id="MobiDB-lite"/>
    </source>
</evidence>
<feature type="region of interest" description="Disordered" evidence="1">
    <location>
        <begin position="1"/>
        <end position="22"/>
    </location>
</feature>
<evidence type="ECO:0000313" key="2">
    <source>
        <dbReference type="EMBL" id="WBP91173.1"/>
    </source>
</evidence>